<proteinExistence type="predicted"/>
<gene>
    <name evidence="1" type="ORF">J2S74_004966</name>
</gene>
<dbReference type="RefSeq" id="WP_307331347.1">
    <property type="nucleotide sequence ID" value="NZ_JAUSUG010000029.1"/>
</dbReference>
<comment type="caution">
    <text evidence="1">The sequence shown here is derived from an EMBL/GenBank/DDBJ whole genome shotgun (WGS) entry which is preliminary data.</text>
</comment>
<accession>A0ABU0A1Y8</accession>
<protein>
    <submittedName>
        <fullName evidence="1">Uncharacterized protein</fullName>
    </submittedName>
</protein>
<evidence type="ECO:0000313" key="1">
    <source>
        <dbReference type="EMBL" id="MDQ0257508.1"/>
    </source>
</evidence>
<sequence>MKELHMTISATPNSNIAGLMANESPLLKVGLLYADKVMLSSFSSALMIDFARMYSFTTLEKLQFMKENLAILEKDEEELYVKQVRLEYLIQLMTKRKLKPIEKQEKLQLQKGLNQQWLPFREVIENLVVRTGMEDLIRFVEDDILELQNLTPKDNSMDSLMEDWFEKIDRTLLNPNTYPLFDKTISSLVGQAQKVVQSLGLQNVTKKHISERASHAGFVSDVYQRLPSFEKASFDEIMDIRKELKKPLDNFRSVMLEYSQEINSVPWEEEFDYEAQKLYLMKVVPAVNKVDEACKENKMLMKVINRVVRDNAVRWSGLGLGVVSLTELTNLLYLNAIPVGLATIDGINEWKEQEKSNRNMKLYYYNAVSKKFN</sequence>
<organism evidence="1 2">
    <name type="scientific">Evansella vedderi</name>
    <dbReference type="NCBI Taxonomy" id="38282"/>
    <lineage>
        <taxon>Bacteria</taxon>
        <taxon>Bacillati</taxon>
        <taxon>Bacillota</taxon>
        <taxon>Bacilli</taxon>
        <taxon>Bacillales</taxon>
        <taxon>Bacillaceae</taxon>
        <taxon>Evansella</taxon>
    </lineage>
</organism>
<reference evidence="1 2" key="1">
    <citation type="submission" date="2023-07" db="EMBL/GenBank/DDBJ databases">
        <title>Genomic Encyclopedia of Type Strains, Phase IV (KMG-IV): sequencing the most valuable type-strain genomes for metagenomic binning, comparative biology and taxonomic classification.</title>
        <authorList>
            <person name="Goeker M."/>
        </authorList>
    </citation>
    <scope>NUCLEOTIDE SEQUENCE [LARGE SCALE GENOMIC DNA]</scope>
    <source>
        <strain evidence="1 2">DSM 9768</strain>
    </source>
</reference>
<keyword evidence="2" id="KW-1185">Reference proteome</keyword>
<dbReference type="EMBL" id="JAUSUG010000029">
    <property type="protein sequence ID" value="MDQ0257508.1"/>
    <property type="molecule type" value="Genomic_DNA"/>
</dbReference>
<dbReference type="Proteomes" id="UP001230005">
    <property type="component" value="Unassembled WGS sequence"/>
</dbReference>
<name>A0ABU0A1Y8_9BACI</name>
<evidence type="ECO:0000313" key="2">
    <source>
        <dbReference type="Proteomes" id="UP001230005"/>
    </source>
</evidence>